<name>A0AAV4MSW7_9ARAC</name>
<keyword evidence="1" id="KW-1133">Transmembrane helix</keyword>
<protein>
    <recommendedName>
        <fullName evidence="4">SMB domain-containing protein</fullName>
    </recommendedName>
</protein>
<reference evidence="2 3" key="1">
    <citation type="submission" date="2021-06" db="EMBL/GenBank/DDBJ databases">
        <title>Caerostris darwini draft genome.</title>
        <authorList>
            <person name="Kono N."/>
            <person name="Arakawa K."/>
        </authorList>
    </citation>
    <scope>NUCLEOTIDE SEQUENCE [LARGE SCALE GENOMIC DNA]</scope>
</reference>
<proteinExistence type="predicted"/>
<evidence type="ECO:0000313" key="3">
    <source>
        <dbReference type="Proteomes" id="UP001054837"/>
    </source>
</evidence>
<dbReference type="Proteomes" id="UP001054837">
    <property type="component" value="Unassembled WGS sequence"/>
</dbReference>
<organism evidence="2 3">
    <name type="scientific">Caerostris darwini</name>
    <dbReference type="NCBI Taxonomy" id="1538125"/>
    <lineage>
        <taxon>Eukaryota</taxon>
        <taxon>Metazoa</taxon>
        <taxon>Ecdysozoa</taxon>
        <taxon>Arthropoda</taxon>
        <taxon>Chelicerata</taxon>
        <taxon>Arachnida</taxon>
        <taxon>Araneae</taxon>
        <taxon>Araneomorphae</taxon>
        <taxon>Entelegynae</taxon>
        <taxon>Araneoidea</taxon>
        <taxon>Araneidae</taxon>
        <taxon>Caerostris</taxon>
    </lineage>
</organism>
<sequence length="398" mass="44522">MCIVRATLHFTNQFPQTVLETYSFPSWIPKENSPKTYKFLGMMLALALCCLLLGAVCGSRFRSGYYEEVRTLGGSCFPRDTCAFLNNSTEDHLWGDRTCECGDHCVRHGTCCVDSRYSGIEYRSSAHLQETCQKVQNNVITVTMVSQCPSAWQKSYVNGRCVGPEGGLEDPLSTVPVTSLTTRTTYRNYFCALCNDDANSILMWDIEAKLNLVDDTSNSVSASAEVMERLEYNIEKGSWGVQYVDAETNDQQFRKIKLKFALPAGLKKMVKQCHPRMVSDCGSSLRSSSLRQRCLAYYSPIRARKDGSSVFVDYRNIHCALCNGLRVRPNNVACPKIRSIKKDRPSLTLTVLFDINTEGGGSVCKEGQVHDPFFKKCRSLVCAMPNYVIKNGACVKSE</sequence>
<gene>
    <name evidence="2" type="primary">AVEN_111507_1</name>
    <name evidence="2" type="ORF">CDAR_479381</name>
</gene>
<keyword evidence="1" id="KW-0472">Membrane</keyword>
<evidence type="ECO:0000256" key="1">
    <source>
        <dbReference type="SAM" id="Phobius"/>
    </source>
</evidence>
<accession>A0AAV4MSW7</accession>
<keyword evidence="3" id="KW-1185">Reference proteome</keyword>
<evidence type="ECO:0008006" key="4">
    <source>
        <dbReference type="Google" id="ProtNLM"/>
    </source>
</evidence>
<dbReference type="PANTHER" id="PTHR45902:SF4">
    <property type="entry name" value="G-PROTEIN COUPLED RECEPTORS FAMILY 2 PROFILE 2 DOMAIN-CONTAINING PROTEIN"/>
    <property type="match status" value="1"/>
</dbReference>
<dbReference type="EMBL" id="BPLQ01000802">
    <property type="protein sequence ID" value="GIX75081.1"/>
    <property type="molecule type" value="Genomic_DNA"/>
</dbReference>
<feature type="transmembrane region" description="Helical" evidence="1">
    <location>
        <begin position="39"/>
        <end position="58"/>
    </location>
</feature>
<comment type="caution">
    <text evidence="2">The sequence shown here is derived from an EMBL/GenBank/DDBJ whole genome shotgun (WGS) entry which is preliminary data.</text>
</comment>
<dbReference type="PANTHER" id="PTHR45902">
    <property type="entry name" value="LATROPHILIN RECEPTOR-LIKE PROTEIN A"/>
    <property type="match status" value="1"/>
</dbReference>
<dbReference type="AlphaFoldDB" id="A0AAV4MSW7"/>
<dbReference type="InterPro" id="IPR053231">
    <property type="entry name" value="GPCR_LN-TM7"/>
</dbReference>
<evidence type="ECO:0000313" key="2">
    <source>
        <dbReference type="EMBL" id="GIX75081.1"/>
    </source>
</evidence>
<keyword evidence="1" id="KW-0812">Transmembrane</keyword>